<dbReference type="InterPro" id="IPR013783">
    <property type="entry name" value="Ig-like_fold"/>
</dbReference>
<evidence type="ECO:0000256" key="2">
    <source>
        <dbReference type="SAM" id="SignalP"/>
    </source>
</evidence>
<protein>
    <submittedName>
        <fullName evidence="3">Carboxypeptidase-like regulatory domain-containing protein</fullName>
    </submittedName>
</protein>
<dbReference type="GO" id="GO:0004180">
    <property type="term" value="F:carboxypeptidase activity"/>
    <property type="evidence" value="ECO:0007669"/>
    <property type="project" value="UniProtKB-KW"/>
</dbReference>
<gene>
    <name evidence="3" type="ORF">NOG11_13980</name>
</gene>
<dbReference type="Pfam" id="PF09136">
    <property type="entry name" value="Glucodextran_B"/>
    <property type="match status" value="2"/>
</dbReference>
<dbReference type="InterPro" id="IPR008969">
    <property type="entry name" value="CarboxyPept-like_regulatory"/>
</dbReference>
<reference evidence="3" key="1">
    <citation type="submission" date="2022-07" db="EMBL/GenBank/DDBJ databases">
        <title>Parvularcula maris sp. nov., an algicidal bacterium isolated from seawater.</title>
        <authorList>
            <person name="Li F."/>
        </authorList>
    </citation>
    <scope>NUCLEOTIDE SEQUENCE</scope>
    <source>
        <strain evidence="3">BGMRC 0090</strain>
    </source>
</reference>
<dbReference type="Pfam" id="PF13715">
    <property type="entry name" value="CarbopepD_reg_2"/>
    <property type="match status" value="1"/>
</dbReference>
<proteinExistence type="predicted"/>
<sequence>MRRTYVTNPSWLLAAALLVCALFWAPVPSAYAQDDPTAWTELGAEAQVSLTSPRRSRRSSDATVGATITAASTIEGPVWMVLGDLTDGMELQGADGFSPSGDPYVVLSATGMAAGETITKSLVILGGRARFNFAPQLYTEEDDDEEPVGPEVSITSPATLTTVGTQSVEVRGTVGGGTTVLTVNGQNVTFSGGTFSTFVSLEQGLNTIVARASGAGDEETTASIVVSQDLTPPVVTIESPLASAVVKTPTVAVTGLVNDIVRGTVTADEAVVTVNGRRAKIENRTYLGENIPLQLGRNTIEVLATDQVGNVGRTSIEITYEEPLPNRIELVSGQAQSGEILSALDAPLSIKLQNANGSPAAEKMVVFRAIQGDGKVGAGTDLEAQAILVRTDAEGLASTSFRLGSRAGTGNNRVRATASGYDGEVVFYADATPRLGDKVSIIDGNNQRSGPGQPLPKPLTVAVTDTGANLLRGVDVTFKVTKGEGKFEDGSTTKIVRTDGDGRASVAFRLGSELGLDVHRVVASIDGVEARAGFTASALKVGNAGQTKITGVVLDNQDNPIPGVTIRVDGLNRQAVADAEGQFEITGAPVGPVHLIADGSTATVDGEWPNLSYNIVTVSGAVNPLPAPIYMVKLDTENAQMVGLEKVEYTLDEVPGFKLTVEEGSVTFPDGAKSGLLSVTPVNANKVPMAPPNGMQPQLIVTIQPAGTKFDPPAPLELPNVDGFAPGAQVEMYSYDHDIEEFVTIGLGTVSQDGSLVKSNKGVGVVKAGWHCGSQPGGSGCCAKCGDCQSVDGNCNCVNDPNKPLPNTPGDCKKPGPNGCKDGGKQENDDSDKPEDKPGDCKAPTCKNGTPGTENDDSDAPPDDKCQYCKDGELKKKLDDIPNPETSVSIAWEFPSEVIDNMNKALEVIDRLPGADLQISKPTVTLEGKASNCCDRDTGNVTPGGKKEVSGRGTIGIAGDFLIPWPIPGAALEARVEVDFGWLGSAFMSLDLEGGLFFDIKAEVGGGVKVTEDACNDNEKCTTLDLRGSLVPALDLKLEANACTGYSSFWSGDYEECASLAFKPGRLEWNLCAGLKYQFGQGPSCPTEFTGGFGNGGLKFSFSFTASVKEKTNNTTVQSTGGLKWEFGPLFAGANAGLCN</sequence>
<dbReference type="Proteomes" id="UP001142610">
    <property type="component" value="Unassembled WGS sequence"/>
</dbReference>
<comment type="caution">
    <text evidence="3">The sequence shown here is derived from an EMBL/GenBank/DDBJ whole genome shotgun (WGS) entry which is preliminary data.</text>
</comment>
<keyword evidence="3" id="KW-0378">Hydrolase</keyword>
<evidence type="ECO:0000313" key="4">
    <source>
        <dbReference type="Proteomes" id="UP001142610"/>
    </source>
</evidence>
<feature type="signal peptide" evidence="2">
    <location>
        <begin position="1"/>
        <end position="32"/>
    </location>
</feature>
<evidence type="ECO:0000313" key="3">
    <source>
        <dbReference type="EMBL" id="MCQ8186487.1"/>
    </source>
</evidence>
<accession>A0A9X2LDE8</accession>
<dbReference type="SUPFAM" id="SSF49464">
    <property type="entry name" value="Carboxypeptidase regulatory domain-like"/>
    <property type="match status" value="1"/>
</dbReference>
<dbReference type="EMBL" id="JANIBC010000020">
    <property type="protein sequence ID" value="MCQ8186487.1"/>
    <property type="molecule type" value="Genomic_DNA"/>
</dbReference>
<feature type="chain" id="PRO_5040936389" evidence="2">
    <location>
        <begin position="33"/>
        <end position="1140"/>
    </location>
</feature>
<dbReference type="Gene3D" id="2.60.40.10">
    <property type="entry name" value="Immunoglobulins"/>
    <property type="match status" value="3"/>
</dbReference>
<organism evidence="3 4">
    <name type="scientific">Parvularcula maris</name>
    <dbReference type="NCBI Taxonomy" id="2965077"/>
    <lineage>
        <taxon>Bacteria</taxon>
        <taxon>Pseudomonadati</taxon>
        <taxon>Pseudomonadota</taxon>
        <taxon>Alphaproteobacteria</taxon>
        <taxon>Parvularculales</taxon>
        <taxon>Parvularculaceae</taxon>
        <taxon>Parvularcula</taxon>
    </lineage>
</organism>
<keyword evidence="3" id="KW-0121">Carboxypeptidase</keyword>
<feature type="region of interest" description="Disordered" evidence="1">
    <location>
        <begin position="821"/>
        <end position="863"/>
    </location>
</feature>
<keyword evidence="4" id="KW-1185">Reference proteome</keyword>
<keyword evidence="3" id="KW-0645">Protease</keyword>
<dbReference type="Gene3D" id="2.60.40.1120">
    <property type="entry name" value="Carboxypeptidase-like, regulatory domain"/>
    <property type="match status" value="1"/>
</dbReference>
<name>A0A9X2LDE8_9PROT</name>
<keyword evidence="2" id="KW-0732">Signal</keyword>
<evidence type="ECO:0000256" key="1">
    <source>
        <dbReference type="SAM" id="MobiDB-lite"/>
    </source>
</evidence>
<dbReference type="AlphaFoldDB" id="A0A9X2LDE8"/>
<dbReference type="RefSeq" id="WP_256620412.1">
    <property type="nucleotide sequence ID" value="NZ_JANIBC010000020.1"/>
</dbReference>